<sequence length="392" mass="42997">MYCVRFATLLIAMLVMVSPFAQARPLHGQHRTPGHLLLRHTSNFTNYDHLVRRQYGYASSISQNTPRVSVVRRTTSDDQGDVSLHDDYESQLHALEAALKHYEEFGDAKSLQTYLNGFIGAGHGAAVTSANGKGKDAPAQDDKKWKKTAAKQQNDAENQEGQQVKKPHVHHKQENKPKQIGDDCEPGSDDHDGANIDGSQASQGSLQPQPQQPTTQQQTKKTKKVPKKAHDSSDDRTQPSTSPFQAQPQPQPDQPASPELPSINGYTPPPFTTHPTSPSTASLYTASPFTGHATFYNTGLGACGITNYDNEPIVAVSRDVFEQYNPSSGNPNHNSLCGKKIEISWKGKMTHAFATDECPGCEPHSLDCSPSVFERLDDKDKGVLDGISWRFV</sequence>
<evidence type="ECO:0000256" key="3">
    <source>
        <dbReference type="SAM" id="SignalP"/>
    </source>
</evidence>
<dbReference type="PANTHER" id="PTHR31836:SF29">
    <property type="entry name" value="RLPA-LIKE PROTEIN DOUBLE-PSI BETA-BARREL DOMAIN-CONTAINING PROTEIN"/>
    <property type="match status" value="1"/>
</dbReference>
<dbReference type="InterPro" id="IPR051477">
    <property type="entry name" value="Expansin_CellWall"/>
</dbReference>
<evidence type="ECO:0000313" key="5">
    <source>
        <dbReference type="Proteomes" id="UP000306050"/>
    </source>
</evidence>
<feature type="compositionally biased region" description="Polar residues" evidence="2">
    <location>
        <begin position="150"/>
        <end position="162"/>
    </location>
</feature>
<dbReference type="Gene3D" id="2.40.40.10">
    <property type="entry name" value="RlpA-like domain"/>
    <property type="match status" value="1"/>
</dbReference>
<dbReference type="PANTHER" id="PTHR31836">
    <property type="match status" value="1"/>
</dbReference>
<feature type="compositionally biased region" description="Polar residues" evidence="2">
    <location>
        <begin position="197"/>
        <end position="206"/>
    </location>
</feature>
<feature type="compositionally biased region" description="Low complexity" evidence="2">
    <location>
        <begin position="207"/>
        <end position="219"/>
    </location>
</feature>
<evidence type="ECO:0000256" key="1">
    <source>
        <dbReference type="ARBA" id="ARBA00022729"/>
    </source>
</evidence>
<feature type="compositionally biased region" description="Low complexity" evidence="2">
    <location>
        <begin position="238"/>
        <end position="248"/>
    </location>
</feature>
<dbReference type="InterPro" id="IPR036908">
    <property type="entry name" value="RlpA-like_sf"/>
</dbReference>
<dbReference type="EMBL" id="SRRM01000010">
    <property type="protein sequence ID" value="TKY88145.1"/>
    <property type="molecule type" value="Genomic_DNA"/>
</dbReference>
<feature type="compositionally biased region" description="Basic and acidic residues" evidence="2">
    <location>
        <begin position="228"/>
        <end position="237"/>
    </location>
</feature>
<dbReference type="AlphaFoldDB" id="A0A4U7KU41"/>
<dbReference type="SUPFAM" id="SSF50685">
    <property type="entry name" value="Barwin-like endoglucanases"/>
    <property type="match status" value="1"/>
</dbReference>
<dbReference type="GeneID" id="40725750"/>
<name>A0A4U7KU41_9BASI</name>
<dbReference type="Proteomes" id="UP000306050">
    <property type="component" value="Chromosome SGRAM_18"/>
</dbReference>
<feature type="signal peptide" evidence="3">
    <location>
        <begin position="1"/>
        <end position="23"/>
    </location>
</feature>
<protein>
    <recommendedName>
        <fullName evidence="6">RlpA-like protein double-psi beta-barrel domain-containing protein</fullName>
    </recommendedName>
</protein>
<comment type="caution">
    <text evidence="4">The sequence shown here is derived from an EMBL/GenBank/DDBJ whole genome shotgun (WGS) entry which is preliminary data.</text>
</comment>
<feature type="compositionally biased region" description="Basic and acidic residues" evidence="2">
    <location>
        <begin position="133"/>
        <end position="144"/>
    </location>
</feature>
<reference evidence="4 5" key="1">
    <citation type="submission" date="2019-05" db="EMBL/GenBank/DDBJ databases">
        <title>Sporisorium graminicola CBS 10092 draft sequencing and annotation.</title>
        <authorList>
            <person name="Solano-Gonzalez S."/>
            <person name="Caddick M.X."/>
            <person name="Darby A."/>
        </authorList>
    </citation>
    <scope>NUCLEOTIDE SEQUENCE [LARGE SCALE GENOMIC DNA]</scope>
    <source>
        <strain evidence="4 5">CBS 10092</strain>
    </source>
</reference>
<organism evidence="4 5">
    <name type="scientific">Sporisorium graminicola</name>
    <dbReference type="NCBI Taxonomy" id="280036"/>
    <lineage>
        <taxon>Eukaryota</taxon>
        <taxon>Fungi</taxon>
        <taxon>Dikarya</taxon>
        <taxon>Basidiomycota</taxon>
        <taxon>Ustilaginomycotina</taxon>
        <taxon>Ustilaginomycetes</taxon>
        <taxon>Ustilaginales</taxon>
        <taxon>Ustilaginaceae</taxon>
        <taxon>Sporisorium</taxon>
    </lineage>
</organism>
<dbReference type="KEGG" id="sgra:EX895_002855"/>
<keyword evidence="5" id="KW-1185">Reference proteome</keyword>
<proteinExistence type="predicted"/>
<keyword evidence="1 3" id="KW-0732">Signal</keyword>
<feature type="chain" id="PRO_5020668268" description="RlpA-like protein double-psi beta-barrel domain-containing protein" evidence="3">
    <location>
        <begin position="24"/>
        <end position="392"/>
    </location>
</feature>
<evidence type="ECO:0008006" key="6">
    <source>
        <dbReference type="Google" id="ProtNLM"/>
    </source>
</evidence>
<accession>A0A4U7KU41</accession>
<dbReference type="RefSeq" id="XP_029740130.1">
    <property type="nucleotide sequence ID" value="XM_029883453.1"/>
</dbReference>
<evidence type="ECO:0000313" key="4">
    <source>
        <dbReference type="EMBL" id="TKY88145.1"/>
    </source>
</evidence>
<dbReference type="CDD" id="cd22191">
    <property type="entry name" value="DPBB_RlpA_EXP_N-like"/>
    <property type="match status" value="1"/>
</dbReference>
<evidence type="ECO:0000256" key="2">
    <source>
        <dbReference type="SAM" id="MobiDB-lite"/>
    </source>
</evidence>
<dbReference type="OrthoDB" id="623670at2759"/>
<feature type="compositionally biased region" description="Basic and acidic residues" evidence="2">
    <location>
        <begin position="172"/>
        <end position="181"/>
    </location>
</feature>
<gene>
    <name evidence="4" type="ORF">EX895_002855</name>
</gene>
<feature type="region of interest" description="Disordered" evidence="2">
    <location>
        <begin position="128"/>
        <end position="279"/>
    </location>
</feature>